<dbReference type="InterPro" id="IPR021109">
    <property type="entry name" value="Peptidase_aspartic_dom_sf"/>
</dbReference>
<dbReference type="RefSeq" id="WP_340236056.1">
    <property type="nucleotide sequence ID" value="NZ_JBBEWC010000005.1"/>
</dbReference>
<dbReference type="SUPFAM" id="SSF50630">
    <property type="entry name" value="Acid proteases"/>
    <property type="match status" value="1"/>
</dbReference>
<gene>
    <name evidence="3" type="ORF">ACFSR2_12865</name>
</gene>
<keyword evidence="4" id="KW-1185">Reference proteome</keyword>
<dbReference type="Gene3D" id="2.40.70.10">
    <property type="entry name" value="Acid Proteases"/>
    <property type="match status" value="1"/>
</dbReference>
<dbReference type="EC" id="3.4.23.-" evidence="3"/>
<dbReference type="Pfam" id="PF13975">
    <property type="entry name" value="gag-asp_proteas"/>
    <property type="match status" value="1"/>
</dbReference>
<feature type="chain" id="PRO_5045379856" evidence="2">
    <location>
        <begin position="21"/>
        <end position="426"/>
    </location>
</feature>
<accession>A0ABW5JAI5</accession>
<keyword evidence="1" id="KW-0472">Membrane</keyword>
<keyword evidence="3" id="KW-0378">Hydrolase</keyword>
<dbReference type="GO" id="GO:0016787">
    <property type="term" value="F:hydrolase activity"/>
    <property type="evidence" value="ECO:0007669"/>
    <property type="project" value="UniProtKB-KW"/>
</dbReference>
<proteinExistence type="predicted"/>
<dbReference type="Proteomes" id="UP001597510">
    <property type="component" value="Unassembled WGS sequence"/>
</dbReference>
<evidence type="ECO:0000256" key="1">
    <source>
        <dbReference type="SAM" id="Phobius"/>
    </source>
</evidence>
<dbReference type="EMBL" id="JBHULC010000011">
    <property type="protein sequence ID" value="MFD2521781.1"/>
    <property type="molecule type" value="Genomic_DNA"/>
</dbReference>
<evidence type="ECO:0000313" key="3">
    <source>
        <dbReference type="EMBL" id="MFD2521781.1"/>
    </source>
</evidence>
<feature type="signal peptide" evidence="2">
    <location>
        <begin position="1"/>
        <end position="20"/>
    </location>
</feature>
<comment type="caution">
    <text evidence="3">The sequence shown here is derived from an EMBL/GenBank/DDBJ whole genome shotgun (WGS) entry which is preliminary data.</text>
</comment>
<keyword evidence="1" id="KW-1133">Transmembrane helix</keyword>
<sequence>MKKAILSCAVLLILTMVTNAQNTLPVIKSNAKSVSIRDGHILKHNSWGLDPSAKPDTYHVEIPRANNKVTFVTDQDSISFDTQYGKVYNFVILLNGKDSCYTRISANYSGINMPIQLKTSAAADTIPFIMRNSRPYVVGKVNGKDNIYMMLDLGAGITCVNINSVRKTGMQFDGKISVMNTNGTKDEPSSSKTVLQIGNLRWENVNVVQVRNLDDEDDMIIGNSLFRDQILEINYDKKILIVHQKPIDVPAGYTGHLVQYDQHRPKIKIDLHIADKVFSDWFLFDTGRDGTMLIGEDFTGEFDVWPLFNTIFKFGTKKIVVIPKVKIGSLSFANIVTNANDPAHPTGKQSLMGNELLQQFNVILDNKTGMMYLKANSLQGAAYEQWDNMKYKFYGAIAGITIILTAIVWAVFRFIKRLKNNRGSKV</sequence>
<evidence type="ECO:0000256" key="2">
    <source>
        <dbReference type="SAM" id="SignalP"/>
    </source>
</evidence>
<feature type="transmembrane region" description="Helical" evidence="1">
    <location>
        <begin position="393"/>
        <end position="415"/>
    </location>
</feature>
<organism evidence="3 4">
    <name type="scientific">Emticicia soli</name>
    <dbReference type="NCBI Taxonomy" id="2027878"/>
    <lineage>
        <taxon>Bacteria</taxon>
        <taxon>Pseudomonadati</taxon>
        <taxon>Bacteroidota</taxon>
        <taxon>Cytophagia</taxon>
        <taxon>Cytophagales</taxon>
        <taxon>Leadbetterellaceae</taxon>
        <taxon>Emticicia</taxon>
    </lineage>
</organism>
<keyword evidence="1" id="KW-0812">Transmembrane</keyword>
<protein>
    <submittedName>
        <fullName evidence="3">Retropepsin-like aspartic protease</fullName>
        <ecNumber evidence="3">3.4.23.-</ecNumber>
    </submittedName>
</protein>
<reference evidence="4" key="1">
    <citation type="journal article" date="2019" name="Int. J. Syst. Evol. Microbiol.">
        <title>The Global Catalogue of Microorganisms (GCM) 10K type strain sequencing project: providing services to taxonomists for standard genome sequencing and annotation.</title>
        <authorList>
            <consortium name="The Broad Institute Genomics Platform"/>
            <consortium name="The Broad Institute Genome Sequencing Center for Infectious Disease"/>
            <person name="Wu L."/>
            <person name="Ma J."/>
        </authorList>
    </citation>
    <scope>NUCLEOTIDE SEQUENCE [LARGE SCALE GENOMIC DNA]</scope>
    <source>
        <strain evidence="4">KCTC 52344</strain>
    </source>
</reference>
<name>A0ABW5JAI5_9BACT</name>
<keyword evidence="2" id="KW-0732">Signal</keyword>
<evidence type="ECO:0000313" key="4">
    <source>
        <dbReference type="Proteomes" id="UP001597510"/>
    </source>
</evidence>